<reference evidence="2" key="2">
    <citation type="journal article" date="2015" name="Data Brief">
        <title>Shoot transcriptome of the giant reed, Arundo donax.</title>
        <authorList>
            <person name="Barrero R.A."/>
            <person name="Guerrero F.D."/>
            <person name="Moolhuijzen P."/>
            <person name="Goolsby J.A."/>
            <person name="Tidwell J."/>
            <person name="Bellgard S.E."/>
            <person name="Bellgard M.I."/>
        </authorList>
    </citation>
    <scope>NUCLEOTIDE SEQUENCE</scope>
    <source>
        <tissue evidence="2">Shoot tissue taken approximately 20 cm above the soil surface</tissue>
    </source>
</reference>
<feature type="transmembrane region" description="Helical" evidence="1">
    <location>
        <begin position="50"/>
        <end position="69"/>
    </location>
</feature>
<dbReference type="EMBL" id="GBRH01199144">
    <property type="protein sequence ID" value="JAD98751.1"/>
    <property type="molecule type" value="Transcribed_RNA"/>
</dbReference>
<keyword evidence="1" id="KW-0472">Membrane</keyword>
<evidence type="ECO:0000256" key="1">
    <source>
        <dbReference type="SAM" id="Phobius"/>
    </source>
</evidence>
<name>A0A0A9EFA2_ARUDO</name>
<protein>
    <submittedName>
        <fullName evidence="2">Uncharacterized protein</fullName>
    </submittedName>
</protein>
<organism evidence="2">
    <name type="scientific">Arundo donax</name>
    <name type="common">Giant reed</name>
    <name type="synonym">Donax arundinaceus</name>
    <dbReference type="NCBI Taxonomy" id="35708"/>
    <lineage>
        <taxon>Eukaryota</taxon>
        <taxon>Viridiplantae</taxon>
        <taxon>Streptophyta</taxon>
        <taxon>Embryophyta</taxon>
        <taxon>Tracheophyta</taxon>
        <taxon>Spermatophyta</taxon>
        <taxon>Magnoliopsida</taxon>
        <taxon>Liliopsida</taxon>
        <taxon>Poales</taxon>
        <taxon>Poaceae</taxon>
        <taxon>PACMAD clade</taxon>
        <taxon>Arundinoideae</taxon>
        <taxon>Arundineae</taxon>
        <taxon>Arundo</taxon>
    </lineage>
</organism>
<keyword evidence="1" id="KW-1133">Transmembrane helix</keyword>
<evidence type="ECO:0000313" key="2">
    <source>
        <dbReference type="EMBL" id="JAD98751.1"/>
    </source>
</evidence>
<proteinExistence type="predicted"/>
<keyword evidence="1" id="KW-0812">Transmembrane</keyword>
<accession>A0A0A9EFA2</accession>
<sequence length="70" mass="8615">MEIVHTWNHWMITILRRMQIMEHTFHLCYMAMVPRYLWKKMMSSQIHLGIVWLPASRWLVYFSPFGYAAK</sequence>
<dbReference type="AlphaFoldDB" id="A0A0A9EFA2"/>
<reference evidence="2" key="1">
    <citation type="submission" date="2014-09" db="EMBL/GenBank/DDBJ databases">
        <authorList>
            <person name="Magalhaes I.L.F."/>
            <person name="Oliveira U."/>
            <person name="Santos F.R."/>
            <person name="Vidigal T.H.D.A."/>
            <person name="Brescovit A.D."/>
            <person name="Santos A.J."/>
        </authorList>
    </citation>
    <scope>NUCLEOTIDE SEQUENCE</scope>
    <source>
        <tissue evidence="2">Shoot tissue taken approximately 20 cm above the soil surface</tissue>
    </source>
</reference>